<dbReference type="GO" id="GO:0008270">
    <property type="term" value="F:zinc ion binding"/>
    <property type="evidence" value="ECO:0007669"/>
    <property type="project" value="UniProtKB-KW"/>
</dbReference>
<feature type="domain" description="C2H2-type" evidence="10">
    <location>
        <begin position="43"/>
        <end position="70"/>
    </location>
</feature>
<dbReference type="AlphaFoldDB" id="A0AAN9EG84"/>
<dbReference type="InterPro" id="IPR036236">
    <property type="entry name" value="Znf_C2H2_sf"/>
</dbReference>
<evidence type="ECO:0000256" key="3">
    <source>
        <dbReference type="ARBA" id="ARBA00022771"/>
    </source>
</evidence>
<evidence type="ECO:0000259" key="10">
    <source>
        <dbReference type="PROSITE" id="PS50157"/>
    </source>
</evidence>
<evidence type="ECO:0000256" key="6">
    <source>
        <dbReference type="ARBA" id="ARBA00023163"/>
    </source>
</evidence>
<gene>
    <name evidence="11" type="ORF">RIF29_30261</name>
</gene>
<evidence type="ECO:0000256" key="8">
    <source>
        <dbReference type="PROSITE-ProRule" id="PRU00042"/>
    </source>
</evidence>
<keyword evidence="6" id="KW-0804">Transcription</keyword>
<evidence type="ECO:0000256" key="9">
    <source>
        <dbReference type="SAM" id="MobiDB-lite"/>
    </source>
</evidence>
<keyword evidence="2" id="KW-0479">Metal-binding</keyword>
<keyword evidence="12" id="KW-1185">Reference proteome</keyword>
<dbReference type="Gene3D" id="3.30.160.60">
    <property type="entry name" value="Classic Zinc Finger"/>
    <property type="match status" value="1"/>
</dbReference>
<evidence type="ECO:0000256" key="5">
    <source>
        <dbReference type="ARBA" id="ARBA00023015"/>
    </source>
</evidence>
<feature type="compositionally biased region" description="Polar residues" evidence="9">
    <location>
        <begin position="174"/>
        <end position="188"/>
    </location>
</feature>
<dbReference type="GO" id="GO:0005634">
    <property type="term" value="C:nucleus"/>
    <property type="evidence" value="ECO:0007669"/>
    <property type="project" value="UniProtKB-SubCell"/>
</dbReference>
<protein>
    <recommendedName>
        <fullName evidence="10">C2H2-type domain-containing protein</fullName>
    </recommendedName>
</protein>
<keyword evidence="7" id="KW-0539">Nucleus</keyword>
<evidence type="ECO:0000256" key="2">
    <source>
        <dbReference type="ARBA" id="ARBA00022723"/>
    </source>
</evidence>
<dbReference type="InterPro" id="IPR013087">
    <property type="entry name" value="Znf_C2H2_type"/>
</dbReference>
<keyword evidence="3 8" id="KW-0863">Zinc-finger</keyword>
<name>A0AAN9EG84_CROPI</name>
<sequence length="301" mass="33182">MSSSSLTNNNNYPSSYDDSSSWEEQAFAKDAAGLGCIWPPRSYSCSFCRREFRSAQALGGHMNVHRRDRARLNQQQPSSPKPNEILIHHHDLQTNNLLTSSSGYIYPSSLCGLTISNTNPNNSDPTLPLPLPLHLLASSPSNIALNPSVVNKSFREETLIPLYNSSSILHNTSSPAHQLSSKSWSNLAESGVERNSKGLDSGCKSKGNNNDTTTDVAVSLNLNLFVCRAYKPVQFETKEGDVIDVSIKKKRKAEASSIPFFPTKSGSVDDTNHIQSQMFEFSPSSIEELDLELRLGHWPKV</sequence>
<keyword evidence="5" id="KW-0805">Transcription regulation</keyword>
<dbReference type="PROSITE" id="PS50157">
    <property type="entry name" value="ZINC_FINGER_C2H2_2"/>
    <property type="match status" value="1"/>
</dbReference>
<feature type="region of interest" description="Disordered" evidence="9">
    <location>
        <begin position="174"/>
        <end position="211"/>
    </location>
</feature>
<organism evidence="11 12">
    <name type="scientific">Crotalaria pallida</name>
    <name type="common">Smooth rattlebox</name>
    <name type="synonym">Crotalaria striata</name>
    <dbReference type="NCBI Taxonomy" id="3830"/>
    <lineage>
        <taxon>Eukaryota</taxon>
        <taxon>Viridiplantae</taxon>
        <taxon>Streptophyta</taxon>
        <taxon>Embryophyta</taxon>
        <taxon>Tracheophyta</taxon>
        <taxon>Spermatophyta</taxon>
        <taxon>Magnoliopsida</taxon>
        <taxon>eudicotyledons</taxon>
        <taxon>Gunneridae</taxon>
        <taxon>Pentapetalae</taxon>
        <taxon>rosids</taxon>
        <taxon>fabids</taxon>
        <taxon>Fabales</taxon>
        <taxon>Fabaceae</taxon>
        <taxon>Papilionoideae</taxon>
        <taxon>50 kb inversion clade</taxon>
        <taxon>genistoids sensu lato</taxon>
        <taxon>core genistoids</taxon>
        <taxon>Crotalarieae</taxon>
        <taxon>Crotalaria</taxon>
    </lineage>
</organism>
<proteinExistence type="predicted"/>
<dbReference type="Proteomes" id="UP001372338">
    <property type="component" value="Unassembled WGS sequence"/>
</dbReference>
<evidence type="ECO:0000313" key="11">
    <source>
        <dbReference type="EMBL" id="KAK7256782.1"/>
    </source>
</evidence>
<dbReference type="PROSITE" id="PS00028">
    <property type="entry name" value="ZINC_FINGER_C2H2_1"/>
    <property type="match status" value="1"/>
</dbReference>
<evidence type="ECO:0000313" key="12">
    <source>
        <dbReference type="Proteomes" id="UP001372338"/>
    </source>
</evidence>
<evidence type="ECO:0000256" key="7">
    <source>
        <dbReference type="ARBA" id="ARBA00023242"/>
    </source>
</evidence>
<accession>A0AAN9EG84</accession>
<dbReference type="PANTHER" id="PTHR45801:SF112">
    <property type="entry name" value="TRANSCRIPTION FACTOR C2H2 FAMILY-RELATED"/>
    <property type="match status" value="1"/>
</dbReference>
<comment type="caution">
    <text evidence="11">The sequence shown here is derived from an EMBL/GenBank/DDBJ whole genome shotgun (WGS) entry which is preliminary data.</text>
</comment>
<dbReference type="EMBL" id="JAYWIO010000006">
    <property type="protein sequence ID" value="KAK7256782.1"/>
    <property type="molecule type" value="Genomic_DNA"/>
</dbReference>
<keyword evidence="4" id="KW-0862">Zinc</keyword>
<dbReference type="PANTHER" id="PTHR45801">
    <property type="entry name" value="OS07G0101800 PROTEIN"/>
    <property type="match status" value="1"/>
</dbReference>
<reference evidence="11 12" key="1">
    <citation type="submission" date="2024-01" db="EMBL/GenBank/DDBJ databases">
        <title>The genomes of 5 underutilized Papilionoideae crops provide insights into root nodulation and disease resistanc.</title>
        <authorList>
            <person name="Yuan L."/>
        </authorList>
    </citation>
    <scope>NUCLEOTIDE SEQUENCE [LARGE SCALE GENOMIC DNA]</scope>
    <source>
        <strain evidence="11">ZHUSHIDOU_FW_LH</strain>
        <tissue evidence="11">Leaf</tissue>
    </source>
</reference>
<dbReference type="InterPro" id="IPR052426">
    <property type="entry name" value="Plant_dev_regulator"/>
</dbReference>
<evidence type="ECO:0000256" key="1">
    <source>
        <dbReference type="ARBA" id="ARBA00004123"/>
    </source>
</evidence>
<dbReference type="SUPFAM" id="SSF57667">
    <property type="entry name" value="beta-beta-alpha zinc fingers"/>
    <property type="match status" value="1"/>
</dbReference>
<comment type="subcellular location">
    <subcellularLocation>
        <location evidence="1">Nucleus</location>
    </subcellularLocation>
</comment>
<evidence type="ECO:0000256" key="4">
    <source>
        <dbReference type="ARBA" id="ARBA00022833"/>
    </source>
</evidence>
<dbReference type="SMART" id="SM00355">
    <property type="entry name" value="ZnF_C2H2"/>
    <property type="match status" value="1"/>
</dbReference>
<dbReference type="Pfam" id="PF13912">
    <property type="entry name" value="zf-C2H2_6"/>
    <property type="match status" value="1"/>
</dbReference>